<feature type="domain" description="Peptidase S54 rhomboid" evidence="14">
    <location>
        <begin position="164"/>
        <end position="325"/>
    </location>
</feature>
<dbReference type="FunFam" id="1.20.1540.10:FF:000007">
    <property type="entry name" value="Rhomboid like 2"/>
    <property type="match status" value="1"/>
</dbReference>
<keyword evidence="16" id="KW-1185">Reference proteome</keyword>
<keyword evidence="8" id="KW-0720">Serine protease</keyword>
<feature type="transmembrane region" description="Helical" evidence="13">
    <location>
        <begin position="229"/>
        <end position="253"/>
    </location>
</feature>
<dbReference type="GO" id="GO:0006508">
    <property type="term" value="P:proteolysis"/>
    <property type="evidence" value="ECO:0007669"/>
    <property type="project" value="UniProtKB-KW"/>
</dbReference>
<evidence type="ECO:0000256" key="9">
    <source>
        <dbReference type="ARBA" id="ARBA00022989"/>
    </source>
</evidence>
<evidence type="ECO:0000256" key="2">
    <source>
        <dbReference type="ARBA" id="ARBA00004141"/>
    </source>
</evidence>
<keyword evidence="7" id="KW-0378">Hydrolase</keyword>
<dbReference type="InterPro" id="IPR035952">
    <property type="entry name" value="Rhomboid-like_sf"/>
</dbReference>
<dbReference type="GO" id="GO:0016020">
    <property type="term" value="C:membrane"/>
    <property type="evidence" value="ECO:0007669"/>
    <property type="project" value="UniProtKB-SubCell"/>
</dbReference>
<dbReference type="PIRSF" id="PIRSF037470">
    <property type="entry name" value="Rhomboid"/>
    <property type="match status" value="1"/>
</dbReference>
<evidence type="ECO:0000313" key="16">
    <source>
        <dbReference type="Proteomes" id="UP000005237"/>
    </source>
</evidence>
<dbReference type="PANTHER" id="PTHR45840:SF2">
    <property type="entry name" value="PROTEIN RHOMBOID-RELATED"/>
    <property type="match status" value="1"/>
</dbReference>
<evidence type="ECO:0000256" key="13">
    <source>
        <dbReference type="SAM" id="Phobius"/>
    </source>
</evidence>
<dbReference type="PANTHER" id="PTHR45840">
    <property type="entry name" value="RHOMBOID-RELATED PROTEIN"/>
    <property type="match status" value="1"/>
</dbReference>
<protein>
    <recommendedName>
        <fullName evidence="4">rhomboid protease</fullName>
        <ecNumber evidence="4">3.4.21.105</ecNumber>
    </recommendedName>
</protein>
<feature type="transmembrane region" description="Helical" evidence="13">
    <location>
        <begin position="338"/>
        <end position="357"/>
    </location>
</feature>
<dbReference type="GO" id="GO:0004252">
    <property type="term" value="F:serine-type endopeptidase activity"/>
    <property type="evidence" value="ECO:0007669"/>
    <property type="project" value="UniProtKB-UniRule"/>
</dbReference>
<proteinExistence type="inferred from homology"/>
<feature type="transmembrane region" description="Helical" evidence="13">
    <location>
        <begin position="172"/>
        <end position="194"/>
    </location>
</feature>
<feature type="transmembrane region" description="Helical" evidence="13">
    <location>
        <begin position="112"/>
        <end position="130"/>
    </location>
</feature>
<keyword evidence="5" id="KW-0645">Protease</keyword>
<dbReference type="Proteomes" id="UP000005237">
    <property type="component" value="Unassembled WGS sequence"/>
</dbReference>
<accession>A0A8R1HL10</accession>
<evidence type="ECO:0000256" key="10">
    <source>
        <dbReference type="ARBA" id="ARBA00023136"/>
    </source>
</evidence>
<evidence type="ECO:0000259" key="14">
    <source>
        <dbReference type="Pfam" id="PF01694"/>
    </source>
</evidence>
<evidence type="ECO:0000256" key="3">
    <source>
        <dbReference type="ARBA" id="ARBA00009045"/>
    </source>
</evidence>
<sequence>MFKAEGKYKRTYRHQFNQICTGDETEIPLSTLASRIETRKIPLSSGQIKAIKEAPDQLVDVDEFQRIVTSKSAQKSSIKRLMYDVADPIISKSQKIEVHSYIDSYTCCPPPIFMILISMIQIGLFIYFWYTDGSRSIWTDCAGCFVTHDHSTPGLLIFAPKLRAQAWRFTSYMFLHAGLNHLLGNVFIQIVVGVPLEVVHKIWRIGPIYLLAVTSGALLQYAVDPRTLLVGASAGVYALIFAHVANVILARFLSDLSQSHQFMFQNWHEMPFRWIRVLLLSLFISLDFGGAVHRRFFTDQCDTISHLAHIAGAVTGLVFGYFVLYNVIEHKIEKIGRYFCLILYITLFVVTVVMVIIRAPTADAWWDDKKCT</sequence>
<dbReference type="Pfam" id="PF01694">
    <property type="entry name" value="Rhomboid"/>
    <property type="match status" value="1"/>
</dbReference>
<feature type="active site" description="Nucleophile" evidence="12">
    <location>
        <position position="233"/>
    </location>
</feature>
<dbReference type="EC" id="3.4.21.105" evidence="4"/>
<name>A0A8R1HL10_CAEJA</name>
<evidence type="ECO:0000256" key="5">
    <source>
        <dbReference type="ARBA" id="ARBA00022670"/>
    </source>
</evidence>
<dbReference type="InterPro" id="IPR017213">
    <property type="entry name" value="Peptidase_S54_rhomboid_met"/>
</dbReference>
<evidence type="ECO:0000313" key="15">
    <source>
        <dbReference type="EnsemblMetazoa" id="CJA00825.1"/>
    </source>
</evidence>
<dbReference type="AlphaFoldDB" id="A0A8R1HL10"/>
<feature type="transmembrane region" description="Helical" evidence="13">
    <location>
        <begin position="304"/>
        <end position="326"/>
    </location>
</feature>
<dbReference type="InterPro" id="IPR051739">
    <property type="entry name" value="Rhomboid_IM_Serine_Proteases"/>
</dbReference>
<feature type="transmembrane region" description="Helical" evidence="13">
    <location>
        <begin position="206"/>
        <end position="223"/>
    </location>
</feature>
<evidence type="ECO:0000256" key="11">
    <source>
        <dbReference type="PIRNR" id="PIRNR037470"/>
    </source>
</evidence>
<reference evidence="15" key="2">
    <citation type="submission" date="2022-06" db="UniProtKB">
        <authorList>
            <consortium name="EnsemblMetazoa"/>
        </authorList>
    </citation>
    <scope>IDENTIFICATION</scope>
    <source>
        <strain evidence="15">DF5081</strain>
    </source>
</reference>
<keyword evidence="9 13" id="KW-1133">Transmembrane helix</keyword>
<evidence type="ECO:0000256" key="6">
    <source>
        <dbReference type="ARBA" id="ARBA00022692"/>
    </source>
</evidence>
<feature type="transmembrane region" description="Helical" evidence="13">
    <location>
        <begin position="274"/>
        <end position="292"/>
    </location>
</feature>
<evidence type="ECO:0000256" key="4">
    <source>
        <dbReference type="ARBA" id="ARBA00013039"/>
    </source>
</evidence>
<comment type="similarity">
    <text evidence="3 11">Belongs to the peptidase S54 family.</text>
</comment>
<comment type="subcellular location">
    <subcellularLocation>
        <location evidence="2">Membrane</location>
        <topology evidence="2">Multi-pass membrane protein</topology>
    </subcellularLocation>
</comment>
<feature type="active site" evidence="12">
    <location>
        <position position="309"/>
    </location>
</feature>
<dbReference type="EnsemblMetazoa" id="CJA00825.1">
    <property type="protein sequence ID" value="CJA00825.1"/>
    <property type="gene ID" value="WBGene00120029"/>
</dbReference>
<dbReference type="InterPro" id="IPR022764">
    <property type="entry name" value="Peptidase_S54_rhomboid_dom"/>
</dbReference>
<evidence type="ECO:0000256" key="7">
    <source>
        <dbReference type="ARBA" id="ARBA00022801"/>
    </source>
</evidence>
<evidence type="ECO:0000256" key="1">
    <source>
        <dbReference type="ARBA" id="ARBA00000156"/>
    </source>
</evidence>
<evidence type="ECO:0000256" key="12">
    <source>
        <dbReference type="PIRSR" id="PIRSR037470-50"/>
    </source>
</evidence>
<reference evidence="16" key="1">
    <citation type="submission" date="2010-08" db="EMBL/GenBank/DDBJ databases">
        <authorList>
            <consortium name="Caenorhabditis japonica Sequencing Consortium"/>
            <person name="Wilson R.K."/>
        </authorList>
    </citation>
    <scope>NUCLEOTIDE SEQUENCE [LARGE SCALE GENOMIC DNA]</scope>
    <source>
        <strain evidence="16">DF5081</strain>
    </source>
</reference>
<dbReference type="Gene3D" id="1.20.1540.10">
    <property type="entry name" value="Rhomboid-like"/>
    <property type="match status" value="1"/>
</dbReference>
<organism evidence="15 16">
    <name type="scientific">Caenorhabditis japonica</name>
    <dbReference type="NCBI Taxonomy" id="281687"/>
    <lineage>
        <taxon>Eukaryota</taxon>
        <taxon>Metazoa</taxon>
        <taxon>Ecdysozoa</taxon>
        <taxon>Nematoda</taxon>
        <taxon>Chromadorea</taxon>
        <taxon>Rhabditida</taxon>
        <taxon>Rhabditina</taxon>
        <taxon>Rhabditomorpha</taxon>
        <taxon>Rhabditoidea</taxon>
        <taxon>Rhabditidae</taxon>
        <taxon>Peloderinae</taxon>
        <taxon>Caenorhabditis</taxon>
    </lineage>
</organism>
<keyword evidence="10 13" id="KW-0472">Membrane</keyword>
<dbReference type="SUPFAM" id="SSF144091">
    <property type="entry name" value="Rhomboid-like"/>
    <property type="match status" value="1"/>
</dbReference>
<comment type="catalytic activity">
    <reaction evidence="1">
        <text>Cleaves type-1 transmembrane domains using a catalytic dyad composed of serine and histidine that are contributed by different transmembrane domains.</text>
        <dbReference type="EC" id="3.4.21.105"/>
    </reaction>
</comment>
<evidence type="ECO:0000256" key="8">
    <source>
        <dbReference type="ARBA" id="ARBA00022825"/>
    </source>
</evidence>
<keyword evidence="6 13" id="KW-0812">Transmembrane</keyword>